<reference evidence="1" key="1">
    <citation type="submission" date="2014-11" db="EMBL/GenBank/DDBJ databases">
        <authorList>
            <person name="Amaro Gonzalez C."/>
        </authorList>
    </citation>
    <scope>NUCLEOTIDE SEQUENCE</scope>
</reference>
<organism evidence="1">
    <name type="scientific">Anguilla anguilla</name>
    <name type="common">European freshwater eel</name>
    <name type="synonym">Muraena anguilla</name>
    <dbReference type="NCBI Taxonomy" id="7936"/>
    <lineage>
        <taxon>Eukaryota</taxon>
        <taxon>Metazoa</taxon>
        <taxon>Chordata</taxon>
        <taxon>Craniata</taxon>
        <taxon>Vertebrata</taxon>
        <taxon>Euteleostomi</taxon>
        <taxon>Actinopterygii</taxon>
        <taxon>Neopterygii</taxon>
        <taxon>Teleostei</taxon>
        <taxon>Anguilliformes</taxon>
        <taxon>Anguillidae</taxon>
        <taxon>Anguilla</taxon>
    </lineage>
</organism>
<evidence type="ECO:0000313" key="1">
    <source>
        <dbReference type="EMBL" id="JAH44436.1"/>
    </source>
</evidence>
<proteinExistence type="predicted"/>
<protein>
    <submittedName>
        <fullName evidence="1">Uncharacterized protein</fullName>
    </submittedName>
</protein>
<name>A0A0E9ST01_ANGAN</name>
<dbReference type="EMBL" id="GBXM01064141">
    <property type="protein sequence ID" value="JAH44436.1"/>
    <property type="molecule type" value="Transcribed_RNA"/>
</dbReference>
<sequence>MHLSYCNGEAFFPHFLKILVCCGVRYLHNCNSESAQATCVKAGNQVNKRSYLKFTSLTT</sequence>
<accession>A0A0E9ST01</accession>
<reference evidence="1" key="2">
    <citation type="journal article" date="2015" name="Fish Shellfish Immunol.">
        <title>Early steps in the European eel (Anguilla anguilla)-Vibrio vulnificus interaction in the gills: Role of the RtxA13 toxin.</title>
        <authorList>
            <person name="Callol A."/>
            <person name="Pajuelo D."/>
            <person name="Ebbesson L."/>
            <person name="Teles M."/>
            <person name="MacKenzie S."/>
            <person name="Amaro C."/>
        </authorList>
    </citation>
    <scope>NUCLEOTIDE SEQUENCE</scope>
</reference>
<dbReference type="AlphaFoldDB" id="A0A0E9ST01"/>